<evidence type="ECO:0000256" key="2">
    <source>
        <dbReference type="PROSITE-ProRule" id="PRU00252"/>
    </source>
</evidence>
<feature type="region of interest" description="Disordered" evidence="4">
    <location>
        <begin position="106"/>
        <end position="228"/>
    </location>
</feature>
<feature type="compositionally biased region" description="Gly residues" evidence="4">
    <location>
        <begin position="154"/>
        <end position="186"/>
    </location>
</feature>
<keyword evidence="6" id="KW-1185">Reference proteome</keyword>
<dbReference type="Pfam" id="PF00436">
    <property type="entry name" value="SSB"/>
    <property type="match status" value="1"/>
</dbReference>
<dbReference type="HAMAP" id="MF_00984">
    <property type="entry name" value="SSB"/>
    <property type="match status" value="1"/>
</dbReference>
<evidence type="ECO:0000313" key="5">
    <source>
        <dbReference type="EMBL" id="CAG7651569.1"/>
    </source>
</evidence>
<organism evidence="5 6">
    <name type="scientific">Paenibacillus allorhizosphaerae</name>
    <dbReference type="NCBI Taxonomy" id="2849866"/>
    <lineage>
        <taxon>Bacteria</taxon>
        <taxon>Bacillati</taxon>
        <taxon>Bacillota</taxon>
        <taxon>Bacilli</taxon>
        <taxon>Bacillales</taxon>
        <taxon>Paenibacillaceae</taxon>
        <taxon>Paenibacillus</taxon>
    </lineage>
</organism>
<dbReference type="CDD" id="cd04496">
    <property type="entry name" value="SSB_OBF"/>
    <property type="match status" value="1"/>
</dbReference>
<proteinExistence type="inferred from homology"/>
<reference evidence="5 6" key="1">
    <citation type="submission" date="2021-06" db="EMBL/GenBank/DDBJ databases">
        <authorList>
            <person name="Criscuolo A."/>
        </authorList>
    </citation>
    <scope>NUCLEOTIDE SEQUENCE [LARGE SCALE GENOMIC DNA]</scope>
    <source>
        <strain evidence="6">CIP 111802</strain>
    </source>
</reference>
<dbReference type="RefSeq" id="WP_218101247.1">
    <property type="nucleotide sequence ID" value="NZ_CAJVCE010000016.1"/>
</dbReference>
<dbReference type="PROSITE" id="PS50935">
    <property type="entry name" value="SSB"/>
    <property type="match status" value="1"/>
</dbReference>
<keyword evidence="1 2" id="KW-0238">DNA-binding</keyword>
<evidence type="ECO:0000256" key="1">
    <source>
        <dbReference type="HAMAP-Rule" id="MF_00984"/>
    </source>
</evidence>
<evidence type="ECO:0000313" key="6">
    <source>
        <dbReference type="Proteomes" id="UP000730618"/>
    </source>
</evidence>
<evidence type="ECO:0000256" key="4">
    <source>
        <dbReference type="SAM" id="MobiDB-lite"/>
    </source>
</evidence>
<dbReference type="Proteomes" id="UP000730618">
    <property type="component" value="Unassembled WGS sequence"/>
</dbReference>
<feature type="compositionally biased region" description="Low complexity" evidence="4">
    <location>
        <begin position="112"/>
        <end position="127"/>
    </location>
</feature>
<comment type="caution">
    <text evidence="5">The sequence shown here is derived from an EMBL/GenBank/DDBJ whole genome shotgun (WGS) entry which is preliminary data.</text>
</comment>
<evidence type="ECO:0000256" key="3">
    <source>
        <dbReference type="RuleBase" id="RU000524"/>
    </source>
</evidence>
<dbReference type="EMBL" id="CAJVCE010000016">
    <property type="protein sequence ID" value="CAG7651569.1"/>
    <property type="molecule type" value="Genomic_DNA"/>
</dbReference>
<name>A0ABN7TV56_9BACL</name>
<dbReference type="InterPro" id="IPR011344">
    <property type="entry name" value="ssDNA-bd"/>
</dbReference>
<comment type="caution">
    <text evidence="1">Lacks conserved residue(s) required for the propagation of feature annotation.</text>
</comment>
<protein>
    <recommendedName>
        <fullName evidence="1 3">Single-stranded DNA-binding protein</fullName>
        <shortName evidence="1">SSB</shortName>
    </recommendedName>
</protein>
<gene>
    <name evidence="5" type="ORF">PAECIP111802_04997</name>
</gene>
<dbReference type="GO" id="GO:0003677">
    <property type="term" value="F:DNA binding"/>
    <property type="evidence" value="ECO:0007669"/>
    <property type="project" value="UniProtKB-KW"/>
</dbReference>
<sequence>MFKRNVVELVGNLVDNPDFKDMGDFKVANFFLAVDRTVDLNDGSSADFIPIVCKNDLAVSADTYLRKGRRIFVDGRIQVRTYDDDHGNRRWVTEIVAKSIQYLDAPPEDVASGNQGSRNNNYSRSGNQGNGGGQRNNGNRGNYGNAGSNRNNQGQGGGGNRNYGNRGGQSGGNGGNGNRGGNGGGNNNQRYGNNGSGNYGNQGGSREYSGAGAGGGGGRSNSSMPWEQ</sequence>
<feature type="compositionally biased region" description="Low complexity" evidence="4">
    <location>
        <begin position="136"/>
        <end position="153"/>
    </location>
</feature>
<comment type="subunit">
    <text evidence="1">Homotetramer.</text>
</comment>
<dbReference type="NCBIfam" id="TIGR00621">
    <property type="entry name" value="ssb"/>
    <property type="match status" value="1"/>
</dbReference>
<accession>A0ABN7TV56</accession>
<dbReference type="InterPro" id="IPR000424">
    <property type="entry name" value="Primosome_PriB/ssb"/>
</dbReference>
<feature type="compositionally biased region" description="Gly residues" evidence="4">
    <location>
        <begin position="194"/>
        <end position="203"/>
    </location>
</feature>
<dbReference type="PANTHER" id="PTHR10302">
    <property type="entry name" value="SINGLE-STRANDED DNA-BINDING PROTEIN"/>
    <property type="match status" value="1"/>
</dbReference>
<dbReference type="PANTHER" id="PTHR10302:SF27">
    <property type="entry name" value="SINGLE-STRANDED DNA-BINDING PROTEIN"/>
    <property type="match status" value="1"/>
</dbReference>